<feature type="transmembrane region" description="Helical" evidence="5">
    <location>
        <begin position="97"/>
        <end position="118"/>
    </location>
</feature>
<dbReference type="PANTHER" id="PTHR42723">
    <property type="entry name" value="CHLOROPHYLL SYNTHASE"/>
    <property type="match status" value="1"/>
</dbReference>
<evidence type="ECO:0000256" key="3">
    <source>
        <dbReference type="ARBA" id="ARBA00022989"/>
    </source>
</evidence>
<name>A0A5C4T9V1_9BACL</name>
<sequence length="306" mass="34626">MNMPNSNVGAKGKKASPFPYSLYMYFIQLRPRQWTKNLLVFAALIFSIKKSNMDMLFHSIAGFFLFCFVSSCVYILNDFVDREADRQHPEKRHRPMASGAINPYGALLLGGVLLVFSLTMALTFSPLFSLLLLVYFLLNIGYSLKLKHVVIVDVLIVASGFVLRAIGGGLVIGVALTPWFLICTMLLSIFLAISKRRHEVNALKTGKGAHRKVLDFYSIELLNQLNSIVTTATIMSYALFTFTSGHTIHLMWTLVFVLYGVFRYLYLIHMENKGGKPEKVLFEDRHILVTVMLYAFSVALILIYLE</sequence>
<dbReference type="AlphaFoldDB" id="A0A5C4T9V1"/>
<evidence type="ECO:0000313" key="6">
    <source>
        <dbReference type="EMBL" id="TNJ65692.1"/>
    </source>
</evidence>
<feature type="transmembrane region" description="Helical" evidence="5">
    <location>
        <begin position="287"/>
        <end position="305"/>
    </location>
</feature>
<evidence type="ECO:0000256" key="2">
    <source>
        <dbReference type="ARBA" id="ARBA00022692"/>
    </source>
</evidence>
<evidence type="ECO:0000256" key="4">
    <source>
        <dbReference type="ARBA" id="ARBA00023136"/>
    </source>
</evidence>
<dbReference type="NCBIfam" id="NF008977">
    <property type="entry name" value="PRK12324.1-2"/>
    <property type="match status" value="1"/>
</dbReference>
<evidence type="ECO:0000256" key="1">
    <source>
        <dbReference type="ARBA" id="ARBA00004141"/>
    </source>
</evidence>
<keyword evidence="2 5" id="KW-0812">Transmembrane</keyword>
<keyword evidence="7" id="KW-1185">Reference proteome</keyword>
<keyword evidence="3 5" id="KW-1133">Transmembrane helix</keyword>
<dbReference type="PANTHER" id="PTHR42723:SF1">
    <property type="entry name" value="CHLOROPHYLL SYNTHASE, CHLOROPLASTIC"/>
    <property type="match status" value="1"/>
</dbReference>
<dbReference type="EC" id="2.4.2.45" evidence="6"/>
<feature type="transmembrane region" description="Helical" evidence="5">
    <location>
        <begin position="149"/>
        <end position="166"/>
    </location>
</feature>
<dbReference type="InterPro" id="IPR000537">
    <property type="entry name" value="UbiA_prenyltransferase"/>
</dbReference>
<organism evidence="6 7">
    <name type="scientific">Paenibacillus hemerocallicola</name>
    <dbReference type="NCBI Taxonomy" id="1172614"/>
    <lineage>
        <taxon>Bacteria</taxon>
        <taxon>Bacillati</taxon>
        <taxon>Bacillota</taxon>
        <taxon>Bacilli</taxon>
        <taxon>Bacillales</taxon>
        <taxon>Paenibacillaceae</taxon>
        <taxon>Paenibacillus</taxon>
    </lineage>
</organism>
<dbReference type="CDD" id="cd13963">
    <property type="entry name" value="PT_UbiA_2"/>
    <property type="match status" value="1"/>
</dbReference>
<comment type="caution">
    <text evidence="6">The sequence shown here is derived from an EMBL/GenBank/DDBJ whole genome shotgun (WGS) entry which is preliminary data.</text>
</comment>
<dbReference type="GO" id="GO:0016757">
    <property type="term" value="F:glycosyltransferase activity"/>
    <property type="evidence" value="ECO:0007669"/>
    <property type="project" value="UniProtKB-KW"/>
</dbReference>
<dbReference type="GO" id="GO:0016765">
    <property type="term" value="F:transferase activity, transferring alkyl or aryl (other than methyl) groups"/>
    <property type="evidence" value="ECO:0007669"/>
    <property type="project" value="InterPro"/>
</dbReference>
<protein>
    <submittedName>
        <fullName evidence="6">Decaprenyl-phosphate phosphoribosyltransferase</fullName>
        <ecNumber evidence="6">2.4.2.45</ecNumber>
    </submittedName>
</protein>
<keyword evidence="6" id="KW-0808">Transferase</keyword>
<feature type="transmembrane region" description="Helical" evidence="5">
    <location>
        <begin position="214"/>
        <end position="240"/>
    </location>
</feature>
<dbReference type="OrthoDB" id="9803632at2"/>
<accession>A0A5C4T9V1</accession>
<dbReference type="Pfam" id="PF01040">
    <property type="entry name" value="UbiA"/>
    <property type="match status" value="1"/>
</dbReference>
<gene>
    <name evidence="6" type="ORF">FE784_13635</name>
</gene>
<evidence type="ECO:0000313" key="7">
    <source>
        <dbReference type="Proteomes" id="UP000307943"/>
    </source>
</evidence>
<dbReference type="NCBIfam" id="NF008978">
    <property type="entry name" value="PRK12324.1-4"/>
    <property type="match status" value="1"/>
</dbReference>
<feature type="transmembrane region" description="Helical" evidence="5">
    <location>
        <begin position="124"/>
        <end position="142"/>
    </location>
</feature>
<keyword evidence="6" id="KW-0328">Glycosyltransferase</keyword>
<dbReference type="GO" id="GO:0016020">
    <property type="term" value="C:membrane"/>
    <property type="evidence" value="ECO:0007669"/>
    <property type="project" value="UniProtKB-SubCell"/>
</dbReference>
<feature type="transmembrane region" description="Helical" evidence="5">
    <location>
        <begin position="172"/>
        <end position="193"/>
    </location>
</feature>
<feature type="transmembrane region" description="Helical" evidence="5">
    <location>
        <begin position="246"/>
        <end position="266"/>
    </location>
</feature>
<proteinExistence type="predicted"/>
<evidence type="ECO:0000256" key="5">
    <source>
        <dbReference type="SAM" id="Phobius"/>
    </source>
</evidence>
<dbReference type="InterPro" id="IPR050475">
    <property type="entry name" value="Prenyltransferase_related"/>
</dbReference>
<dbReference type="Proteomes" id="UP000307943">
    <property type="component" value="Unassembled WGS sequence"/>
</dbReference>
<keyword evidence="4 5" id="KW-0472">Membrane</keyword>
<dbReference type="InterPro" id="IPR044878">
    <property type="entry name" value="UbiA_sf"/>
</dbReference>
<dbReference type="EMBL" id="VDCQ01000016">
    <property type="protein sequence ID" value="TNJ65692.1"/>
    <property type="molecule type" value="Genomic_DNA"/>
</dbReference>
<reference evidence="6 7" key="1">
    <citation type="submission" date="2019-05" db="EMBL/GenBank/DDBJ databases">
        <title>We sequenced the genome of Paenibacillus hemerocallicola KCTC 33185 for further insight into its adaptation and study the phylogeny of Paenibacillus.</title>
        <authorList>
            <person name="Narsing Rao M.P."/>
        </authorList>
    </citation>
    <scope>NUCLEOTIDE SEQUENCE [LARGE SCALE GENOMIC DNA]</scope>
    <source>
        <strain evidence="6 7">KCTC 33185</strain>
    </source>
</reference>
<dbReference type="Gene3D" id="1.10.357.140">
    <property type="entry name" value="UbiA prenyltransferase"/>
    <property type="match status" value="1"/>
</dbReference>
<comment type="subcellular location">
    <subcellularLocation>
        <location evidence="1">Membrane</location>
        <topology evidence="1">Multi-pass membrane protein</topology>
    </subcellularLocation>
</comment>
<feature type="transmembrane region" description="Helical" evidence="5">
    <location>
        <begin position="55"/>
        <end position="76"/>
    </location>
</feature>